<evidence type="ECO:0000313" key="3">
    <source>
        <dbReference type="Proteomes" id="UP001148786"/>
    </source>
</evidence>
<comment type="caution">
    <text evidence="2">The sequence shown here is derived from an EMBL/GenBank/DDBJ whole genome shotgun (WGS) entry which is preliminary data.</text>
</comment>
<name>A0A9W8MRD3_9AGAR</name>
<organism evidence="2 3">
    <name type="scientific">Agrocybe chaxingu</name>
    <dbReference type="NCBI Taxonomy" id="84603"/>
    <lineage>
        <taxon>Eukaryota</taxon>
        <taxon>Fungi</taxon>
        <taxon>Dikarya</taxon>
        <taxon>Basidiomycota</taxon>
        <taxon>Agaricomycotina</taxon>
        <taxon>Agaricomycetes</taxon>
        <taxon>Agaricomycetidae</taxon>
        <taxon>Agaricales</taxon>
        <taxon>Agaricineae</taxon>
        <taxon>Strophariaceae</taxon>
        <taxon>Agrocybe</taxon>
    </lineage>
</organism>
<feature type="region of interest" description="Disordered" evidence="1">
    <location>
        <begin position="123"/>
        <end position="174"/>
    </location>
</feature>
<dbReference type="EMBL" id="JANKHO010002932">
    <property type="protein sequence ID" value="KAJ3487487.1"/>
    <property type="molecule type" value="Genomic_DNA"/>
</dbReference>
<dbReference type="Proteomes" id="UP001148786">
    <property type="component" value="Unassembled WGS sequence"/>
</dbReference>
<proteinExistence type="predicted"/>
<feature type="compositionally biased region" description="Polar residues" evidence="1">
    <location>
        <begin position="140"/>
        <end position="149"/>
    </location>
</feature>
<gene>
    <name evidence="2" type="ORF">NLJ89_g11709</name>
</gene>
<keyword evidence="3" id="KW-1185">Reference proteome</keyword>
<sequence length="174" mass="19017">MYSTAYMLSLHAPKRTLGKATSINAFDDEEDNNTKTLRASFVEQLKMAFRTPMRVDLRYDFGLEVPPVAKLPFPVGSQEEDVTIEAEDSGASATASASESEDGMEGFGGEQSRLVDVRQLSMLEKTEGDGQSALAESRSRSQFDMSSASRIVDMKEPTMMHDSVEFGRSAGNPS</sequence>
<dbReference type="OrthoDB" id="3069732at2759"/>
<protein>
    <submittedName>
        <fullName evidence="2">Uncharacterized protein</fullName>
    </submittedName>
</protein>
<feature type="compositionally biased region" description="Acidic residues" evidence="1">
    <location>
        <begin position="79"/>
        <end position="88"/>
    </location>
</feature>
<reference evidence="2" key="1">
    <citation type="submission" date="2022-07" db="EMBL/GenBank/DDBJ databases">
        <title>Genome Sequence of Agrocybe chaxingu.</title>
        <authorList>
            <person name="Buettner E."/>
        </authorList>
    </citation>
    <scope>NUCLEOTIDE SEQUENCE</scope>
    <source>
        <strain evidence="2">MP-N11</strain>
    </source>
</reference>
<evidence type="ECO:0000313" key="2">
    <source>
        <dbReference type="EMBL" id="KAJ3487487.1"/>
    </source>
</evidence>
<accession>A0A9W8MRD3</accession>
<feature type="region of interest" description="Disordered" evidence="1">
    <location>
        <begin position="79"/>
        <end position="111"/>
    </location>
</feature>
<evidence type="ECO:0000256" key="1">
    <source>
        <dbReference type="SAM" id="MobiDB-lite"/>
    </source>
</evidence>
<feature type="compositionally biased region" description="Low complexity" evidence="1">
    <location>
        <begin position="89"/>
        <end position="98"/>
    </location>
</feature>
<dbReference type="AlphaFoldDB" id="A0A9W8MRD3"/>
<feature type="compositionally biased region" description="Basic and acidic residues" evidence="1">
    <location>
        <begin position="152"/>
        <end position="165"/>
    </location>
</feature>